<comment type="caution">
    <text evidence="1">The sequence shown here is derived from an EMBL/GenBank/DDBJ whole genome shotgun (WGS) entry which is preliminary data.</text>
</comment>
<reference evidence="1" key="1">
    <citation type="submission" date="2018-11" db="EMBL/GenBank/DDBJ databases">
        <authorList>
            <consortium name="Pathogen Informatics"/>
        </authorList>
    </citation>
    <scope>NUCLEOTIDE SEQUENCE</scope>
</reference>
<organism evidence="1 2">
    <name type="scientific">Protopolystoma xenopodis</name>
    <dbReference type="NCBI Taxonomy" id="117903"/>
    <lineage>
        <taxon>Eukaryota</taxon>
        <taxon>Metazoa</taxon>
        <taxon>Spiralia</taxon>
        <taxon>Lophotrochozoa</taxon>
        <taxon>Platyhelminthes</taxon>
        <taxon>Monogenea</taxon>
        <taxon>Polyopisthocotylea</taxon>
        <taxon>Polystomatidea</taxon>
        <taxon>Polystomatidae</taxon>
        <taxon>Protopolystoma</taxon>
    </lineage>
</organism>
<evidence type="ECO:0000313" key="1">
    <source>
        <dbReference type="EMBL" id="VEL29229.1"/>
    </source>
</evidence>
<evidence type="ECO:0000313" key="2">
    <source>
        <dbReference type="Proteomes" id="UP000784294"/>
    </source>
</evidence>
<dbReference type="EMBL" id="CAAALY010101331">
    <property type="protein sequence ID" value="VEL29229.1"/>
    <property type="molecule type" value="Genomic_DNA"/>
</dbReference>
<gene>
    <name evidence="1" type="ORF">PXEA_LOCUS22669</name>
</gene>
<protein>
    <submittedName>
        <fullName evidence="1">Uncharacterized protein</fullName>
    </submittedName>
</protein>
<proteinExistence type="predicted"/>
<keyword evidence="2" id="KW-1185">Reference proteome</keyword>
<name>A0A448X6D4_9PLAT</name>
<dbReference type="AlphaFoldDB" id="A0A448X6D4"/>
<dbReference type="Proteomes" id="UP000784294">
    <property type="component" value="Unassembled WGS sequence"/>
</dbReference>
<sequence>MSSFRGTVGPQRMNEAVFAARLHCTSASLAECADWCEWRRGLQRGRLASLIGSEEAAVGGGMTSLIGSEEGAVGGGMASLIGSETGGFGGRIESLIGSEAGPSRRPVLLSARRLRGRLHHVPCSVQLDG</sequence>
<accession>A0A448X6D4</accession>